<dbReference type="AlphaFoldDB" id="A0A543FH85"/>
<sequence>MITGVDRFVRFCEMTTRRNSRPCERSQDRGVEAFGRCGSRGLSRDNFQFVGRSEWNISESVCRANRLGRYGRRRLAITAASAEFELLAPRGRGRFGGGRRLPVRRTDAWRRGPGAVGRTAGWPARGAPSDIAPGPPRLEVARRSLVGGGGREIASRAQPQTEVVDGGVAAQRVMAPTLRPRSSQASACVGEDVDAERGRPRRPCKRDKVVRAARGADGLPARLGCRSAGLPVVSPEPDRPPRNLGLARHVSCPRWLQ</sequence>
<evidence type="ECO:0000256" key="1">
    <source>
        <dbReference type="SAM" id="MobiDB-lite"/>
    </source>
</evidence>
<evidence type="ECO:0000313" key="2">
    <source>
        <dbReference type="EMBL" id="TQM33209.1"/>
    </source>
</evidence>
<accession>A0A543FH85</accession>
<name>A0A543FH85_9NOCA</name>
<reference evidence="2 3" key="1">
    <citation type="submission" date="2019-06" db="EMBL/GenBank/DDBJ databases">
        <title>Sequencing the genomes of 1000 actinobacteria strains.</title>
        <authorList>
            <person name="Klenk H.-P."/>
        </authorList>
    </citation>
    <scope>NUCLEOTIDE SEQUENCE [LARGE SCALE GENOMIC DNA]</scope>
    <source>
        <strain evidence="2 3">DSM 103495</strain>
    </source>
</reference>
<dbReference type="EMBL" id="VFPG01000001">
    <property type="protein sequence ID" value="TQM33209.1"/>
    <property type="molecule type" value="Genomic_DNA"/>
</dbReference>
<dbReference type="Proteomes" id="UP000316331">
    <property type="component" value="Unassembled WGS sequence"/>
</dbReference>
<proteinExistence type="predicted"/>
<feature type="region of interest" description="Disordered" evidence="1">
    <location>
        <begin position="110"/>
        <end position="136"/>
    </location>
</feature>
<gene>
    <name evidence="2" type="ORF">FB390_4928</name>
</gene>
<protein>
    <submittedName>
        <fullName evidence="2">Uncharacterized protein</fullName>
    </submittedName>
</protein>
<comment type="caution">
    <text evidence="2">The sequence shown here is derived from an EMBL/GenBank/DDBJ whole genome shotgun (WGS) entry which is preliminary data.</text>
</comment>
<evidence type="ECO:0000313" key="3">
    <source>
        <dbReference type="Proteomes" id="UP000316331"/>
    </source>
</evidence>
<organism evidence="2 3">
    <name type="scientific">Nocardia bhagyanarayanae</name>
    <dbReference type="NCBI Taxonomy" id="1215925"/>
    <lineage>
        <taxon>Bacteria</taxon>
        <taxon>Bacillati</taxon>
        <taxon>Actinomycetota</taxon>
        <taxon>Actinomycetes</taxon>
        <taxon>Mycobacteriales</taxon>
        <taxon>Nocardiaceae</taxon>
        <taxon>Nocardia</taxon>
    </lineage>
</organism>
<feature type="region of interest" description="Disordered" evidence="1">
    <location>
        <begin position="178"/>
        <end position="202"/>
    </location>
</feature>
<keyword evidence="3" id="KW-1185">Reference proteome</keyword>